<dbReference type="PROSITE" id="PS51257">
    <property type="entry name" value="PROKAR_LIPOPROTEIN"/>
    <property type="match status" value="1"/>
</dbReference>
<dbReference type="Pfam" id="PF01547">
    <property type="entry name" value="SBP_bac_1"/>
    <property type="match status" value="1"/>
</dbReference>
<dbReference type="PANTHER" id="PTHR43649:SF14">
    <property type="entry name" value="BLR3389 PROTEIN"/>
    <property type="match status" value="1"/>
</dbReference>
<dbReference type="InterPro" id="IPR006059">
    <property type="entry name" value="SBP"/>
</dbReference>
<protein>
    <recommendedName>
        <fullName evidence="2">Multiple sugar-binding protein</fullName>
    </recommendedName>
</protein>
<organism evidence="1">
    <name type="scientific">bioreactor metagenome</name>
    <dbReference type="NCBI Taxonomy" id="1076179"/>
    <lineage>
        <taxon>unclassified sequences</taxon>
        <taxon>metagenomes</taxon>
        <taxon>ecological metagenomes</taxon>
    </lineage>
</organism>
<gene>
    <name evidence="1" type="ORF">SDC9_82396</name>
</gene>
<reference evidence="1" key="1">
    <citation type="submission" date="2019-08" db="EMBL/GenBank/DDBJ databases">
        <authorList>
            <person name="Kucharzyk K."/>
            <person name="Murdoch R.W."/>
            <person name="Higgins S."/>
            <person name="Loffler F."/>
        </authorList>
    </citation>
    <scope>NUCLEOTIDE SEQUENCE</scope>
</reference>
<evidence type="ECO:0008006" key="2">
    <source>
        <dbReference type="Google" id="ProtNLM"/>
    </source>
</evidence>
<dbReference type="Gene3D" id="3.40.190.10">
    <property type="entry name" value="Periplasmic binding protein-like II"/>
    <property type="match status" value="2"/>
</dbReference>
<dbReference type="PANTHER" id="PTHR43649">
    <property type="entry name" value="ARABINOSE-BINDING PROTEIN-RELATED"/>
    <property type="match status" value="1"/>
</dbReference>
<dbReference type="InterPro" id="IPR050490">
    <property type="entry name" value="Bact_solute-bd_prot1"/>
</dbReference>
<proteinExistence type="predicted"/>
<evidence type="ECO:0000313" key="1">
    <source>
        <dbReference type="EMBL" id="MPM35802.1"/>
    </source>
</evidence>
<accession>A0A644Z4T4</accession>
<dbReference type="AlphaFoldDB" id="A0A644Z4T4"/>
<name>A0A644Z4T4_9ZZZZ</name>
<comment type="caution">
    <text evidence="1">The sequence shown here is derived from an EMBL/GenBank/DDBJ whole genome shotgun (WGS) entry which is preliminary data.</text>
</comment>
<dbReference type="EMBL" id="VSSQ01007402">
    <property type="protein sequence ID" value="MPM35802.1"/>
    <property type="molecule type" value="Genomic_DNA"/>
</dbReference>
<sequence>MMKRKFLLSTVVLTSALGLVGCGSSETDASGEEIVTLEVFNIKTETAEQMDNLVAAFEETHENIDINMTTVGGGTDATAALQSKFSSGDEPDIFMLGGLADAQTWEHKLADLGDTELAKNAIEGTLEGATLNDTVLGVPMNIEGYGWLVNTEIFEKAGIEPASIQSFADFENAVKVIDSKKAELGLDGVFAFSGGETWVSSQFSSNFVAPEFNSSLNETYEAKAFELTYADQMKQYADLANEYNAGPLESMDYSTSVEELFAGEKAAIVHQGNWIIPTLNSLDESFAKEKLSIIPMFVENETEGKIVAGPAWYWGVNKDKEQEVIDASIEFLTWMYTDEEAMDSIINDFGFIPAYTNFSSDAITDPLSNEIYTYLSEGNTVPWVHNSYPDGYGQNAFGVQLQAYAAGEISWDEFVTTLKTTWNEERK</sequence>
<dbReference type="SUPFAM" id="SSF53850">
    <property type="entry name" value="Periplasmic binding protein-like II"/>
    <property type="match status" value="1"/>
</dbReference>